<accession>A0A1I6CNK4</accession>
<gene>
    <name evidence="1" type="ORF">SAMN04515673_10189</name>
</gene>
<proteinExistence type="predicted"/>
<keyword evidence="1" id="KW-0489">Methyltransferase</keyword>
<dbReference type="GO" id="GO:0008168">
    <property type="term" value="F:methyltransferase activity"/>
    <property type="evidence" value="ECO:0007669"/>
    <property type="project" value="UniProtKB-KW"/>
</dbReference>
<dbReference type="RefSeq" id="WP_092075505.1">
    <property type="nucleotide sequence ID" value="NZ_FOYI01000001.1"/>
</dbReference>
<dbReference type="Gene3D" id="3.40.50.150">
    <property type="entry name" value="Vaccinia Virus protein VP39"/>
    <property type="match status" value="1"/>
</dbReference>
<dbReference type="EMBL" id="FOYI01000001">
    <property type="protein sequence ID" value="SFQ94741.1"/>
    <property type="molecule type" value="Genomic_DNA"/>
</dbReference>
<keyword evidence="2" id="KW-1185">Reference proteome</keyword>
<sequence length="255" mass="28445">MAQGGATERQDSRKLGRVRQFAFGGTPGEVRAHIRDTLGYTGPLLDLYCEHAGRVITKWHHYLPLYDRYFARFRGRPVRMLEIGVFKGGSLDLWRDYLGPEAVIYGIDIDPKCARFDGISGQVRIGSQDDLAFLDAVVEEMGGIDLVLDDGSHHMAHVWTTLRHLFPRLSPSGSYMIEDLHTAYWPRFGGGIEAEENLFARLRGVVDDLHFPYHVSAPRVPELKGLVGGVHIHDSVAVLDRAEQKPPVFSKVGGA</sequence>
<dbReference type="InterPro" id="IPR029063">
    <property type="entry name" value="SAM-dependent_MTases_sf"/>
</dbReference>
<dbReference type="GO" id="GO:0032259">
    <property type="term" value="P:methylation"/>
    <property type="evidence" value="ECO:0007669"/>
    <property type="project" value="UniProtKB-KW"/>
</dbReference>
<dbReference type="Pfam" id="PF13578">
    <property type="entry name" value="Methyltransf_24"/>
    <property type="match status" value="1"/>
</dbReference>
<dbReference type="STRING" id="871652.SAMN04515673_10189"/>
<evidence type="ECO:0000313" key="2">
    <source>
        <dbReference type="Proteomes" id="UP000199302"/>
    </source>
</evidence>
<dbReference type="AlphaFoldDB" id="A0A1I6CNK4"/>
<dbReference type="Proteomes" id="UP000199302">
    <property type="component" value="Unassembled WGS sequence"/>
</dbReference>
<protein>
    <submittedName>
        <fullName evidence="1">Methyltransferase domain-containing protein</fullName>
    </submittedName>
</protein>
<dbReference type="OrthoDB" id="9816424at2"/>
<reference evidence="1 2" key="1">
    <citation type="submission" date="2016-10" db="EMBL/GenBank/DDBJ databases">
        <authorList>
            <person name="de Groot N.N."/>
        </authorList>
    </citation>
    <scope>NUCLEOTIDE SEQUENCE [LARGE SCALE GENOMIC DNA]</scope>
    <source>
        <strain evidence="2">KMM 9023,NRIC 0796,JCM 17311,KCTC 23692</strain>
    </source>
</reference>
<name>A0A1I6CNK4_9RHOB</name>
<evidence type="ECO:0000313" key="1">
    <source>
        <dbReference type="EMBL" id="SFQ94741.1"/>
    </source>
</evidence>
<dbReference type="SUPFAM" id="SSF53335">
    <property type="entry name" value="S-adenosyl-L-methionine-dependent methyltransferases"/>
    <property type="match status" value="1"/>
</dbReference>
<organism evidence="1 2">
    <name type="scientific">Poseidonocella sedimentorum</name>
    <dbReference type="NCBI Taxonomy" id="871652"/>
    <lineage>
        <taxon>Bacteria</taxon>
        <taxon>Pseudomonadati</taxon>
        <taxon>Pseudomonadota</taxon>
        <taxon>Alphaproteobacteria</taxon>
        <taxon>Rhodobacterales</taxon>
        <taxon>Roseobacteraceae</taxon>
        <taxon>Poseidonocella</taxon>
    </lineage>
</organism>
<keyword evidence="1" id="KW-0808">Transferase</keyword>